<name>A0A0A9G9S1_ARUDO</name>
<reference evidence="1" key="2">
    <citation type="journal article" date="2015" name="Data Brief">
        <title>Shoot transcriptome of the giant reed, Arundo donax.</title>
        <authorList>
            <person name="Barrero R.A."/>
            <person name="Guerrero F.D."/>
            <person name="Moolhuijzen P."/>
            <person name="Goolsby J.A."/>
            <person name="Tidwell J."/>
            <person name="Bellgard S.E."/>
            <person name="Bellgard M.I."/>
        </authorList>
    </citation>
    <scope>NUCLEOTIDE SEQUENCE</scope>
    <source>
        <tissue evidence="1">Shoot tissue taken approximately 20 cm above the soil surface</tissue>
    </source>
</reference>
<evidence type="ECO:0000313" key="1">
    <source>
        <dbReference type="EMBL" id="JAE21212.1"/>
    </source>
</evidence>
<dbReference type="AlphaFoldDB" id="A0A0A9G9S1"/>
<accession>A0A0A9G9S1</accession>
<organism evidence="1">
    <name type="scientific">Arundo donax</name>
    <name type="common">Giant reed</name>
    <name type="synonym">Donax arundinaceus</name>
    <dbReference type="NCBI Taxonomy" id="35708"/>
    <lineage>
        <taxon>Eukaryota</taxon>
        <taxon>Viridiplantae</taxon>
        <taxon>Streptophyta</taxon>
        <taxon>Embryophyta</taxon>
        <taxon>Tracheophyta</taxon>
        <taxon>Spermatophyta</taxon>
        <taxon>Magnoliopsida</taxon>
        <taxon>Liliopsida</taxon>
        <taxon>Poales</taxon>
        <taxon>Poaceae</taxon>
        <taxon>PACMAD clade</taxon>
        <taxon>Arundinoideae</taxon>
        <taxon>Arundineae</taxon>
        <taxon>Arundo</taxon>
    </lineage>
</organism>
<proteinExistence type="predicted"/>
<reference evidence="1" key="1">
    <citation type="submission" date="2014-09" db="EMBL/GenBank/DDBJ databases">
        <authorList>
            <person name="Magalhaes I.L.F."/>
            <person name="Oliveira U."/>
            <person name="Santos F.R."/>
            <person name="Vidigal T.H.D.A."/>
            <person name="Brescovit A.D."/>
            <person name="Santos A.J."/>
        </authorList>
    </citation>
    <scope>NUCLEOTIDE SEQUENCE</scope>
    <source>
        <tissue evidence="1">Shoot tissue taken approximately 20 cm above the soil surface</tissue>
    </source>
</reference>
<dbReference type="EMBL" id="GBRH01176684">
    <property type="protein sequence ID" value="JAE21212.1"/>
    <property type="molecule type" value="Transcribed_RNA"/>
</dbReference>
<protein>
    <submittedName>
        <fullName evidence="1">Uncharacterized protein</fullName>
    </submittedName>
</protein>
<sequence length="50" mass="6065">MILLNGWKSTWIDLKDNSWTCLPYYMTTIWWMHIKTVPTSCRALYLHNSM</sequence>